<dbReference type="AlphaFoldDB" id="A0A1I5WRS6"/>
<reference evidence="2 3" key="1">
    <citation type="submission" date="2016-10" db="EMBL/GenBank/DDBJ databases">
        <authorList>
            <person name="de Groot N.N."/>
        </authorList>
    </citation>
    <scope>NUCLEOTIDE SEQUENCE [LARGE SCALE GENOMIC DNA]</scope>
    <source>
        <strain evidence="2 3">DSM 44637</strain>
    </source>
</reference>
<accession>A0A1I5WRS6</accession>
<feature type="domain" description="SnoaL-like" evidence="1">
    <location>
        <begin position="31"/>
        <end position="145"/>
    </location>
</feature>
<dbReference type="EMBL" id="FOWC01000009">
    <property type="protein sequence ID" value="SFQ22218.1"/>
    <property type="molecule type" value="Genomic_DNA"/>
</dbReference>
<dbReference type="InterPro" id="IPR032710">
    <property type="entry name" value="NTF2-like_dom_sf"/>
</dbReference>
<dbReference type="SUPFAM" id="SSF54427">
    <property type="entry name" value="NTF2-like"/>
    <property type="match status" value="1"/>
</dbReference>
<evidence type="ECO:0000313" key="2">
    <source>
        <dbReference type="EMBL" id="SFQ22218.1"/>
    </source>
</evidence>
<dbReference type="Pfam" id="PF12680">
    <property type="entry name" value="SnoaL_2"/>
    <property type="match status" value="1"/>
</dbReference>
<dbReference type="InterPro" id="IPR037401">
    <property type="entry name" value="SnoaL-like"/>
</dbReference>
<sequence>MIDLARTWQMLEQRLKTTVNPRHRRVFGIVLEHLKAEAEPDLDRLMATVSKDAAYHFCGDTGPKGHDAVREYYAAFAASKANHLESRMDRLIVDDHALVTEGDLHTLPPGAAARQMSFPIDDPDADYRYVSRQLIVWPVDADGLIAAEDFYPRPGRWSSGN</sequence>
<gene>
    <name evidence="2" type="ORF">SAMN05421854_109357</name>
</gene>
<name>A0A1I5WRS6_9PSEU</name>
<dbReference type="RefSeq" id="WP_202508063.1">
    <property type="nucleotide sequence ID" value="NZ_FOWC01000009.1"/>
</dbReference>
<protein>
    <submittedName>
        <fullName evidence="2">SnoaL-like domain-containing protein</fullName>
    </submittedName>
</protein>
<evidence type="ECO:0000313" key="3">
    <source>
        <dbReference type="Proteomes" id="UP000199137"/>
    </source>
</evidence>
<evidence type="ECO:0000259" key="1">
    <source>
        <dbReference type="Pfam" id="PF12680"/>
    </source>
</evidence>
<organism evidence="2 3">
    <name type="scientific">Amycolatopsis rubida</name>
    <dbReference type="NCBI Taxonomy" id="112413"/>
    <lineage>
        <taxon>Bacteria</taxon>
        <taxon>Bacillati</taxon>
        <taxon>Actinomycetota</taxon>
        <taxon>Actinomycetes</taxon>
        <taxon>Pseudonocardiales</taxon>
        <taxon>Pseudonocardiaceae</taxon>
        <taxon>Amycolatopsis</taxon>
    </lineage>
</organism>
<dbReference type="Gene3D" id="3.10.450.50">
    <property type="match status" value="1"/>
</dbReference>
<proteinExistence type="predicted"/>
<dbReference type="Proteomes" id="UP000199137">
    <property type="component" value="Unassembled WGS sequence"/>
</dbReference>